<proteinExistence type="predicted"/>
<name>A0A7S7FZL2_9MOLU</name>
<sequence>MANIKYVKKIEPQIIANIKILYGGVNKQKYLTNLKTTTPLLITTLNKLNEYVINQKLLKIHKISF</sequence>
<organism evidence="1">
    <name type="scientific">Candidatus Phytoplasma australasiaticum subsp. australasiaticum</name>
    <dbReference type="NCBI Taxonomy" id="2832407"/>
    <lineage>
        <taxon>Bacteria</taxon>
        <taxon>Bacillati</taxon>
        <taxon>Mycoplasmatota</taxon>
        <taxon>Mollicutes</taxon>
        <taxon>Acholeplasmatales</taxon>
        <taxon>Acholeplasmataceae</taxon>
        <taxon>Candidatus Phytoplasma</taxon>
        <taxon>16SrII (Peanut WB group)</taxon>
        <taxon>Candidatus Phytoplasma australasiaticum</taxon>
    </lineage>
</organism>
<dbReference type="AlphaFoldDB" id="A0A7S7FZL2"/>
<gene>
    <name evidence="1" type="ORF">H7685_01115</name>
</gene>
<evidence type="ECO:0000313" key="1">
    <source>
        <dbReference type="EMBL" id="QOX89476.1"/>
    </source>
</evidence>
<accession>A0A7S7FZL2</accession>
<protein>
    <submittedName>
        <fullName evidence="1">Uncharacterized protein</fullName>
    </submittedName>
</protein>
<reference evidence="1" key="1">
    <citation type="submission" date="2020-08" db="EMBL/GenBank/DDBJ databases">
        <title>Phytoplasma sp. strain PR08 associated with Phyllody Disease of Parthenium hysterophorus.</title>
        <authorList>
            <person name="Kirdat K."/>
            <person name="Tiwarekar B."/>
            <person name="Yadav A."/>
        </authorList>
    </citation>
    <scope>NUCLEOTIDE SEQUENCE [LARGE SCALE GENOMIC DNA]</scope>
    <source>
        <strain evidence="1">PR08</strain>
    </source>
</reference>
<dbReference type="EMBL" id="CP060385">
    <property type="protein sequence ID" value="QOX89476.1"/>
    <property type="molecule type" value="Genomic_DNA"/>
</dbReference>